<dbReference type="Proteomes" id="UP001341840">
    <property type="component" value="Unassembled WGS sequence"/>
</dbReference>
<gene>
    <name evidence="3" type="ORF">PIB30_053719</name>
</gene>
<feature type="compositionally biased region" description="Low complexity" evidence="2">
    <location>
        <begin position="389"/>
        <end position="404"/>
    </location>
</feature>
<keyword evidence="4" id="KW-1185">Reference proteome</keyword>
<reference evidence="3 4" key="1">
    <citation type="journal article" date="2023" name="Plants (Basel)">
        <title>Bridging the Gap: Combining Genomics and Transcriptomics Approaches to Understand Stylosanthes scabra, an Orphan Legume from the Brazilian Caatinga.</title>
        <authorList>
            <person name="Ferreira-Neto J.R.C."/>
            <person name="da Silva M.D."/>
            <person name="Binneck E."/>
            <person name="de Melo N.F."/>
            <person name="da Silva R.H."/>
            <person name="de Melo A.L.T.M."/>
            <person name="Pandolfi V."/>
            <person name="Bustamante F.O."/>
            <person name="Brasileiro-Vidal A.C."/>
            <person name="Benko-Iseppon A.M."/>
        </authorList>
    </citation>
    <scope>NUCLEOTIDE SEQUENCE [LARGE SCALE GENOMIC DNA]</scope>
    <source>
        <tissue evidence="3">Leaves</tissue>
    </source>
</reference>
<name>A0ABU6SJF4_9FABA</name>
<evidence type="ECO:0000313" key="4">
    <source>
        <dbReference type="Proteomes" id="UP001341840"/>
    </source>
</evidence>
<dbReference type="PANTHER" id="PTHR31099:SF49">
    <property type="entry name" value="MYOSIN HEAVY CHAIN-LIKE PROTEIN"/>
    <property type="match status" value="1"/>
</dbReference>
<feature type="coiled-coil region" evidence="1">
    <location>
        <begin position="532"/>
        <end position="642"/>
    </location>
</feature>
<evidence type="ECO:0000256" key="2">
    <source>
        <dbReference type="SAM" id="MobiDB-lite"/>
    </source>
</evidence>
<comment type="caution">
    <text evidence="3">The sequence shown here is derived from an EMBL/GenBank/DDBJ whole genome shotgun (WGS) entry which is preliminary data.</text>
</comment>
<proteinExistence type="predicted"/>
<organism evidence="3 4">
    <name type="scientific">Stylosanthes scabra</name>
    <dbReference type="NCBI Taxonomy" id="79078"/>
    <lineage>
        <taxon>Eukaryota</taxon>
        <taxon>Viridiplantae</taxon>
        <taxon>Streptophyta</taxon>
        <taxon>Embryophyta</taxon>
        <taxon>Tracheophyta</taxon>
        <taxon>Spermatophyta</taxon>
        <taxon>Magnoliopsida</taxon>
        <taxon>eudicotyledons</taxon>
        <taxon>Gunneridae</taxon>
        <taxon>Pentapetalae</taxon>
        <taxon>rosids</taxon>
        <taxon>fabids</taxon>
        <taxon>Fabales</taxon>
        <taxon>Fabaceae</taxon>
        <taxon>Papilionoideae</taxon>
        <taxon>50 kb inversion clade</taxon>
        <taxon>dalbergioids sensu lato</taxon>
        <taxon>Dalbergieae</taxon>
        <taxon>Pterocarpus clade</taxon>
        <taxon>Stylosanthes</taxon>
    </lineage>
</organism>
<keyword evidence="1" id="KW-0175">Coiled coil</keyword>
<feature type="compositionally biased region" description="Basic and acidic residues" evidence="2">
    <location>
        <begin position="431"/>
        <end position="448"/>
    </location>
</feature>
<dbReference type="PANTHER" id="PTHR31099">
    <property type="entry name" value="OS06G0165300 PROTEIN"/>
    <property type="match status" value="1"/>
</dbReference>
<evidence type="ECO:0000256" key="1">
    <source>
        <dbReference type="SAM" id="Coils"/>
    </source>
</evidence>
<dbReference type="EMBL" id="JASCZI010060817">
    <property type="protein sequence ID" value="MED6136189.1"/>
    <property type="molecule type" value="Genomic_DNA"/>
</dbReference>
<feature type="region of interest" description="Disordered" evidence="2">
    <location>
        <begin position="375"/>
        <end position="452"/>
    </location>
</feature>
<accession>A0ABU6SJF4</accession>
<sequence length="711" mass="79218">MYESCEAIPASYSLSATCLSGIQSFRGGRSLILADVSKGDDDFSLAFMGGAIFETVPSIAPLSSPRRVQEALGVLKFFFLFLPLLSSSPFCTLLCESFFKISVLLHSQGLPQFYSLKLFLEMAKKKSCQNVRVPRVLSVIERELYGWVDEEIFTQPSVIEADVHPELRREMRLTADGAAEGDYVLEAAGPSDRLPFRAPEDRVPFLWVYNELFTRLGVRLPFTEFQREVLSRCRVAASQLHLNGWGFLRTSERVCLHFGFRPSWRVFLYTYQLHAPPPGKGFMSFCAYQGAPFLWVYWNAEVGDFCITVLDPLETLAFDFLQSLPAGLGKKSNFKCRWILDHNDVDVGAFLDSLLQDMEKQSRFDRLKQRVKEAEGAGPHSILPSSRVPTSSSGVAASGAVPTSAMPPVSSPGVSKTTGKSTSAAPVKPFSVEKEEGVKEDPSTDLRQKGQKRKVLDTFAEEAALGGDSAWKHKVNPIDRAFPPDYNFQAALDAGLTNSSIREVLEPLVPEQLLGTAQFLACQLIACLQVGVEKTFAAKVQLEKELVAAREQIEVLTAERDSALAAPLLHAKIKSLKEELQRAEGERLSATARMEEVERKAKSQATELESCRSTLTQEERKVESLAQSLKGKQTALDEAEAAAVHWRDEWKSLGEETEEMVQETFEILMDQVRHLNPAIDYSMITLDTRWDSKTKRIYNPKAEAQSHPEPV</sequence>
<evidence type="ECO:0000313" key="3">
    <source>
        <dbReference type="EMBL" id="MED6136189.1"/>
    </source>
</evidence>
<feature type="compositionally biased region" description="Polar residues" evidence="2">
    <location>
        <begin position="412"/>
        <end position="424"/>
    </location>
</feature>
<protein>
    <submittedName>
        <fullName evidence="3">Uncharacterized protein</fullName>
    </submittedName>
</protein>